<evidence type="ECO:0000313" key="1">
    <source>
        <dbReference type="EMBL" id="OCT61246.1"/>
    </source>
</evidence>
<name>A0A974H1R6_XENLA</name>
<accession>A0A974H1R6</accession>
<reference evidence="2" key="1">
    <citation type="journal article" date="2016" name="Nature">
        <title>Genome evolution in the allotetraploid frog Xenopus laevis.</title>
        <authorList>
            <person name="Session A.M."/>
            <person name="Uno Y."/>
            <person name="Kwon T."/>
            <person name="Chapman J.A."/>
            <person name="Toyoda A."/>
            <person name="Takahashi S."/>
            <person name="Fukui A."/>
            <person name="Hikosaka A."/>
            <person name="Suzuki A."/>
            <person name="Kondo M."/>
            <person name="van Heeringen S.J."/>
            <person name="Quigley I."/>
            <person name="Heinz S."/>
            <person name="Ogino H."/>
            <person name="Ochi H."/>
            <person name="Hellsten U."/>
            <person name="Lyons J.B."/>
            <person name="Simakov O."/>
            <person name="Putnam N."/>
            <person name="Stites J."/>
            <person name="Kuroki Y."/>
            <person name="Tanaka T."/>
            <person name="Michiue T."/>
            <person name="Watanabe M."/>
            <person name="Bogdanovic O."/>
            <person name="Lister R."/>
            <person name="Georgiou G."/>
            <person name="Paranjpe S.S."/>
            <person name="van Kruijsbergen I."/>
            <person name="Shu S."/>
            <person name="Carlson J."/>
            <person name="Kinoshita T."/>
            <person name="Ohta Y."/>
            <person name="Mawaribuchi S."/>
            <person name="Jenkins J."/>
            <person name="Grimwood J."/>
            <person name="Schmutz J."/>
            <person name="Mitros T."/>
            <person name="Mozaffari S.V."/>
            <person name="Suzuki Y."/>
            <person name="Haramoto Y."/>
            <person name="Yamamoto T.S."/>
            <person name="Takagi C."/>
            <person name="Heald R."/>
            <person name="Miller K."/>
            <person name="Haudenschild C."/>
            <person name="Kitzman J."/>
            <person name="Nakayama T."/>
            <person name="Izutsu Y."/>
            <person name="Robert J."/>
            <person name="Fortriede J."/>
            <person name="Burns K."/>
            <person name="Lotay V."/>
            <person name="Karimi K."/>
            <person name="Yasuoka Y."/>
            <person name="Dichmann D.S."/>
            <person name="Flajnik M.F."/>
            <person name="Houston D.W."/>
            <person name="Shendure J."/>
            <person name="DuPasquier L."/>
            <person name="Vize P.D."/>
            <person name="Zorn A.M."/>
            <person name="Ito M."/>
            <person name="Marcotte E.M."/>
            <person name="Wallingford J.B."/>
            <person name="Ito Y."/>
            <person name="Asashima M."/>
            <person name="Ueno N."/>
            <person name="Matsuda Y."/>
            <person name="Veenstra G.J."/>
            <person name="Fujiyama A."/>
            <person name="Harland R.M."/>
            <person name="Taira M."/>
            <person name="Rokhsar D.S."/>
        </authorList>
    </citation>
    <scope>NUCLEOTIDE SEQUENCE [LARGE SCALE GENOMIC DNA]</scope>
    <source>
        <strain evidence="2">J</strain>
    </source>
</reference>
<proteinExistence type="predicted"/>
<dbReference type="AlphaFoldDB" id="A0A974H1R6"/>
<evidence type="ECO:0000313" key="2">
    <source>
        <dbReference type="Proteomes" id="UP000694892"/>
    </source>
</evidence>
<sequence length="90" mass="9743">MHCPFFTFSPCQPVLDHGVEDAKMVYQYGANLSADLVNTVVCALNSFMAEKIHVPVPPALWSDTLPVSTALKGLPSNLISLCHKTVASTR</sequence>
<dbReference type="Proteomes" id="UP000694892">
    <property type="component" value="Chromosome 9_10S"/>
</dbReference>
<gene>
    <name evidence="1" type="ORF">XELAEV_18047270mg</name>
</gene>
<protein>
    <submittedName>
        <fullName evidence="1">Uncharacterized protein</fullName>
    </submittedName>
</protein>
<organism evidence="1 2">
    <name type="scientific">Xenopus laevis</name>
    <name type="common">African clawed frog</name>
    <dbReference type="NCBI Taxonomy" id="8355"/>
    <lineage>
        <taxon>Eukaryota</taxon>
        <taxon>Metazoa</taxon>
        <taxon>Chordata</taxon>
        <taxon>Craniata</taxon>
        <taxon>Vertebrata</taxon>
        <taxon>Euteleostomi</taxon>
        <taxon>Amphibia</taxon>
        <taxon>Batrachia</taxon>
        <taxon>Anura</taxon>
        <taxon>Pipoidea</taxon>
        <taxon>Pipidae</taxon>
        <taxon>Xenopodinae</taxon>
        <taxon>Xenopus</taxon>
        <taxon>Xenopus</taxon>
    </lineage>
</organism>
<dbReference type="EMBL" id="CM004483">
    <property type="protein sequence ID" value="OCT61246.1"/>
    <property type="molecule type" value="Genomic_DNA"/>
</dbReference>